<name>A0A261FK54_9BIFI</name>
<keyword evidence="2" id="KW-1185">Reference proteome</keyword>
<dbReference type="Proteomes" id="UP000216444">
    <property type="component" value="Unassembled WGS sequence"/>
</dbReference>
<accession>A0A261FK54</accession>
<dbReference type="RefSeq" id="WP_094661692.1">
    <property type="nucleotide sequence ID" value="NZ_MWWV01000001.1"/>
</dbReference>
<proteinExistence type="predicted"/>
<evidence type="ECO:0000313" key="2">
    <source>
        <dbReference type="Proteomes" id="UP000216444"/>
    </source>
</evidence>
<comment type="caution">
    <text evidence="1">The sequence shown here is derived from an EMBL/GenBank/DDBJ whole genome shotgun (WGS) entry which is preliminary data.</text>
</comment>
<sequence length="188" mass="21449">MTTTIHHMPTDPQPLNQLATEVIGYITAYWQYCADGHNYLAAHHDGMTARDMARQYMTECYEDHLATIDCNRPGYRELLISQSPIPIDGNTTPIEQAMNAFDAMFDHLWPATPTEPDNGPTADWSAWSDKAIDEMLNDLCYQCARTATAIAWHQHNLFERIDDPQTSRRTALSHIDELRALLNRDATR</sequence>
<dbReference type="EMBL" id="MWWV01000001">
    <property type="protein sequence ID" value="OZG59353.1"/>
    <property type="molecule type" value="Genomic_DNA"/>
</dbReference>
<dbReference type="AlphaFoldDB" id="A0A261FK54"/>
<evidence type="ECO:0000313" key="1">
    <source>
        <dbReference type="EMBL" id="OZG59353.1"/>
    </source>
</evidence>
<organism evidence="1 2">
    <name type="scientific">Bifidobacterium tissieri</name>
    <dbReference type="NCBI Taxonomy" id="1630162"/>
    <lineage>
        <taxon>Bacteria</taxon>
        <taxon>Bacillati</taxon>
        <taxon>Actinomycetota</taxon>
        <taxon>Actinomycetes</taxon>
        <taxon>Bifidobacteriales</taxon>
        <taxon>Bifidobacteriaceae</taxon>
        <taxon>Bifidobacterium</taxon>
    </lineage>
</organism>
<reference evidence="1 2" key="1">
    <citation type="journal article" date="2017" name="BMC Genomics">
        <title>Comparative genomic and phylogenomic analyses of the Bifidobacteriaceae family.</title>
        <authorList>
            <person name="Lugli G.A."/>
            <person name="Milani C."/>
            <person name="Turroni F."/>
            <person name="Duranti S."/>
            <person name="Mancabelli L."/>
            <person name="Mangifesta M."/>
            <person name="Ferrario C."/>
            <person name="Modesto M."/>
            <person name="Mattarelli P."/>
            <person name="Jiri K."/>
            <person name="van Sinderen D."/>
            <person name="Ventura M."/>
        </authorList>
    </citation>
    <scope>NUCLEOTIDE SEQUENCE [LARGE SCALE GENOMIC DNA]</scope>
    <source>
        <strain evidence="1 2">DSM 100201</strain>
    </source>
</reference>
<gene>
    <name evidence="1" type="ORF">BTIS_0084</name>
</gene>
<protein>
    <submittedName>
        <fullName evidence="1">Uncharacterized protein</fullName>
    </submittedName>
</protein>